<comment type="caution">
    <text evidence="8">The sequence shown here is derived from an EMBL/GenBank/DDBJ whole genome shotgun (WGS) entry which is preliminary data.</text>
</comment>
<keyword evidence="4" id="KW-0862">Zinc</keyword>
<evidence type="ECO:0000256" key="1">
    <source>
        <dbReference type="ARBA" id="ARBA00022884"/>
    </source>
</evidence>
<evidence type="ECO:0000256" key="5">
    <source>
        <dbReference type="SAM" id="MobiDB-lite"/>
    </source>
</evidence>
<keyword evidence="4" id="KW-0863">Zinc-finger</keyword>
<dbReference type="PROSITE" id="PS50102">
    <property type="entry name" value="RRM"/>
    <property type="match status" value="1"/>
</dbReference>
<feature type="compositionally biased region" description="Polar residues" evidence="5">
    <location>
        <begin position="139"/>
        <end position="149"/>
    </location>
</feature>
<evidence type="ECO:0000259" key="7">
    <source>
        <dbReference type="PROSITE" id="PS50103"/>
    </source>
</evidence>
<feature type="zinc finger region" description="C3H1-type" evidence="4">
    <location>
        <begin position="215"/>
        <end position="242"/>
    </location>
</feature>
<evidence type="ECO:0000256" key="2">
    <source>
        <dbReference type="ARBA" id="ARBA00043866"/>
    </source>
</evidence>
<dbReference type="InterPro" id="IPR045137">
    <property type="entry name" value="RBM26/27"/>
</dbReference>
<keyword evidence="9" id="KW-1185">Reference proteome</keyword>
<protein>
    <recommendedName>
        <fullName evidence="10">C3H1-type domain-containing protein</fullName>
    </recommendedName>
</protein>
<feature type="compositionally biased region" description="Polar residues" evidence="5">
    <location>
        <begin position="83"/>
        <end position="98"/>
    </location>
</feature>
<dbReference type="InterPro" id="IPR000504">
    <property type="entry name" value="RRM_dom"/>
</dbReference>
<dbReference type="Pfam" id="PF00076">
    <property type="entry name" value="RRM_1"/>
    <property type="match status" value="1"/>
</dbReference>
<dbReference type="EMBL" id="MCGO01000114">
    <property type="protein sequence ID" value="ORY26414.1"/>
    <property type="molecule type" value="Genomic_DNA"/>
</dbReference>
<evidence type="ECO:0000256" key="3">
    <source>
        <dbReference type="PROSITE-ProRule" id="PRU00176"/>
    </source>
</evidence>
<dbReference type="Gene3D" id="1.20.1390.10">
    <property type="entry name" value="PWI domain"/>
    <property type="match status" value="1"/>
</dbReference>
<feature type="domain" description="C3H1-type" evidence="7">
    <location>
        <begin position="215"/>
        <end position="242"/>
    </location>
</feature>
<name>A0A1Y2AVE0_9FUNG</name>
<dbReference type="AlphaFoldDB" id="A0A1Y2AVE0"/>
<keyword evidence="1 3" id="KW-0694">RNA-binding</keyword>
<proteinExistence type="predicted"/>
<dbReference type="SUPFAM" id="SSF54928">
    <property type="entry name" value="RNA-binding domain, RBD"/>
    <property type="match status" value="1"/>
</dbReference>
<dbReference type="GO" id="GO:0003723">
    <property type="term" value="F:RNA binding"/>
    <property type="evidence" value="ECO:0007669"/>
    <property type="project" value="UniProtKB-UniRule"/>
</dbReference>
<evidence type="ECO:0000256" key="4">
    <source>
        <dbReference type="PROSITE-ProRule" id="PRU00723"/>
    </source>
</evidence>
<gene>
    <name evidence="8" type="ORF">BCR33DRAFT_859096</name>
</gene>
<dbReference type="PANTHER" id="PTHR14398:SF0">
    <property type="entry name" value="ZINC FINGER PROTEIN SWM"/>
    <property type="match status" value="1"/>
</dbReference>
<evidence type="ECO:0000313" key="8">
    <source>
        <dbReference type="EMBL" id="ORY26414.1"/>
    </source>
</evidence>
<reference evidence="8 9" key="1">
    <citation type="submission" date="2016-07" db="EMBL/GenBank/DDBJ databases">
        <title>Pervasive Adenine N6-methylation of Active Genes in Fungi.</title>
        <authorList>
            <consortium name="DOE Joint Genome Institute"/>
            <person name="Mondo S.J."/>
            <person name="Dannebaum R.O."/>
            <person name="Kuo R.C."/>
            <person name="Labutti K."/>
            <person name="Haridas S."/>
            <person name="Kuo A."/>
            <person name="Salamov A."/>
            <person name="Ahrendt S.R."/>
            <person name="Lipzen A."/>
            <person name="Sullivan W."/>
            <person name="Andreopoulos W.B."/>
            <person name="Clum A."/>
            <person name="Lindquist E."/>
            <person name="Daum C."/>
            <person name="Ramamoorthy G.K."/>
            <person name="Gryganskyi A."/>
            <person name="Culley D."/>
            <person name="Magnuson J.K."/>
            <person name="James T.Y."/>
            <person name="O'Malley M.A."/>
            <person name="Stajich J.E."/>
            <person name="Spatafora J.W."/>
            <person name="Visel A."/>
            <person name="Grigoriev I.V."/>
        </authorList>
    </citation>
    <scope>NUCLEOTIDE SEQUENCE [LARGE SCALE GENOMIC DNA]</scope>
    <source>
        <strain evidence="8 9">JEL800</strain>
    </source>
</reference>
<dbReference type="STRING" id="329046.A0A1Y2AVE0"/>
<dbReference type="InterPro" id="IPR000571">
    <property type="entry name" value="Znf_CCCH"/>
</dbReference>
<comment type="function">
    <text evidence="2">May be involved in the turnover of nuclear polyadenylated (pA+) RNA.</text>
</comment>
<feature type="domain" description="RRM" evidence="6">
    <location>
        <begin position="358"/>
        <end position="430"/>
    </location>
</feature>
<dbReference type="PANTHER" id="PTHR14398">
    <property type="entry name" value="RNA RECOGNITION RRM/RNP DOMAIN"/>
    <property type="match status" value="1"/>
</dbReference>
<feature type="compositionally biased region" description="Low complexity" evidence="5">
    <location>
        <begin position="430"/>
        <end position="443"/>
    </location>
</feature>
<dbReference type="Gene3D" id="3.30.70.330">
    <property type="match status" value="1"/>
</dbReference>
<feature type="region of interest" description="Disordered" evidence="5">
    <location>
        <begin position="83"/>
        <end position="166"/>
    </location>
</feature>
<dbReference type="Pfam" id="PF01480">
    <property type="entry name" value="PWI"/>
    <property type="match status" value="1"/>
</dbReference>
<evidence type="ECO:0000259" key="6">
    <source>
        <dbReference type="PROSITE" id="PS50102"/>
    </source>
</evidence>
<dbReference type="SMART" id="SM00360">
    <property type="entry name" value="RRM"/>
    <property type="match status" value="1"/>
</dbReference>
<dbReference type="OrthoDB" id="443401at2759"/>
<dbReference type="InterPro" id="IPR012677">
    <property type="entry name" value="Nucleotide-bd_a/b_plait_sf"/>
</dbReference>
<accession>A0A1Y2AVE0</accession>
<organism evidence="8 9">
    <name type="scientific">Rhizoclosmatium globosum</name>
    <dbReference type="NCBI Taxonomy" id="329046"/>
    <lineage>
        <taxon>Eukaryota</taxon>
        <taxon>Fungi</taxon>
        <taxon>Fungi incertae sedis</taxon>
        <taxon>Chytridiomycota</taxon>
        <taxon>Chytridiomycota incertae sedis</taxon>
        <taxon>Chytridiomycetes</taxon>
        <taxon>Chytridiales</taxon>
        <taxon>Chytriomycetaceae</taxon>
        <taxon>Rhizoclosmatium</taxon>
    </lineage>
</organism>
<dbReference type="GO" id="GO:0005634">
    <property type="term" value="C:nucleus"/>
    <property type="evidence" value="ECO:0007669"/>
    <property type="project" value="TreeGrafter"/>
</dbReference>
<dbReference type="GO" id="GO:0008270">
    <property type="term" value="F:zinc ion binding"/>
    <property type="evidence" value="ECO:0007669"/>
    <property type="project" value="UniProtKB-KW"/>
</dbReference>
<dbReference type="CDD" id="cd12257">
    <property type="entry name" value="RRM1_RBM26_like"/>
    <property type="match status" value="1"/>
</dbReference>
<sequence length="717" mass="77362">MFLTDEETNALQQHLVTVLEPVCDADPTVLAEYVVALLKHERSDADLEQSCIEQLDEFLRHETRPFVSKLFKALADKSYLNQNQTQAQPVEPVANTTIGGDAKRRRSDASEHLRDDDDDEDNLRSRRRRRGGSEDPHSAQFNQHNNNNVDMGYNRGRGGFRNQQQPYGMHPQQMGNQWGAGGFNQMPFNPSFSQQFNNNSMRGGFGQQQRPGFVRRKGRCFEFDSKGFCSRAEACPYDHTGGPMGNMGGPGPMGMMGGPVGPSPMMGPGAGMNRGPNPMGVMAPGFIRGGPVGMPFDGAQQMNGSNDPPQFNQDPMNTPDTSFQQPQSFRGAFRGGSSMRGSFRGGFNQQTPYRRPGETITIQNIPPESCTLDTVNTYFKQFGTITDIKIDIPNARAVIRYSSPSEAKAAHTSPDVIFGNRFVKVFYGDATEPTPTAPTSTNPQPNPTPNPAPHSTTYINPSVPTPTSINLAKQELKAKRDSLLAQHLSTQKELLAKLESKTLTPTAKSELMASLKSVNAIVKGMLEEGQKAVEAAAAKKQAAEEAAAAGVGGGEGDDLEELERLKAVAAEMGVDPEVATASAAPVGASGPVLRGGYHGRGGFRGGRGGRGGYGAPVTRSLDLRPKKLVVKGVRETEKALLMSQLEPLGRVTMLDFHNDEEKLVLEMAFRHESEKVLAVGLKGANAESLPVSWFDANAPAVSAAVPGENNAEESFAS</sequence>
<feature type="region of interest" description="Disordered" evidence="5">
    <location>
        <begin position="429"/>
        <end position="464"/>
    </location>
</feature>
<dbReference type="Proteomes" id="UP000193642">
    <property type="component" value="Unassembled WGS sequence"/>
</dbReference>
<evidence type="ECO:0000313" key="9">
    <source>
        <dbReference type="Proteomes" id="UP000193642"/>
    </source>
</evidence>
<dbReference type="PROSITE" id="PS50103">
    <property type="entry name" value="ZF_C3H1"/>
    <property type="match status" value="1"/>
</dbReference>
<dbReference type="InterPro" id="IPR002483">
    <property type="entry name" value="PWI_dom"/>
</dbReference>
<dbReference type="InterPro" id="IPR035979">
    <property type="entry name" value="RBD_domain_sf"/>
</dbReference>
<keyword evidence="4" id="KW-0479">Metal-binding</keyword>
<evidence type="ECO:0008006" key="10">
    <source>
        <dbReference type="Google" id="ProtNLM"/>
    </source>
</evidence>